<gene>
    <name evidence="3" type="ORF">EV675_5149</name>
</gene>
<feature type="signal peptide" evidence="2">
    <location>
        <begin position="1"/>
        <end position="30"/>
    </location>
</feature>
<dbReference type="Proteomes" id="UP000292445">
    <property type="component" value="Unassembled WGS sequence"/>
</dbReference>
<feature type="chain" id="PRO_5020746402" description="Beta-barrel porin 2" evidence="2">
    <location>
        <begin position="31"/>
        <end position="490"/>
    </location>
</feature>
<dbReference type="RefSeq" id="WP_130361287.1">
    <property type="nucleotide sequence ID" value="NZ_SGXC01000003.1"/>
</dbReference>
<protein>
    <recommendedName>
        <fullName evidence="5">Beta-barrel porin 2</fullName>
    </recommendedName>
</protein>
<proteinExistence type="predicted"/>
<evidence type="ECO:0000256" key="2">
    <source>
        <dbReference type="SAM" id="SignalP"/>
    </source>
</evidence>
<keyword evidence="4" id="KW-1185">Reference proteome</keyword>
<dbReference type="AlphaFoldDB" id="A0A4Q7N8X1"/>
<evidence type="ECO:0008006" key="5">
    <source>
        <dbReference type="Google" id="ProtNLM"/>
    </source>
</evidence>
<comment type="caution">
    <text evidence="3">The sequence shown here is derived from an EMBL/GenBank/DDBJ whole genome shotgun (WGS) entry which is preliminary data.</text>
</comment>
<evidence type="ECO:0000313" key="3">
    <source>
        <dbReference type="EMBL" id="RZS78499.1"/>
    </source>
</evidence>
<evidence type="ECO:0000256" key="1">
    <source>
        <dbReference type="SAM" id="MobiDB-lite"/>
    </source>
</evidence>
<dbReference type="EMBL" id="SGXC01000003">
    <property type="protein sequence ID" value="RZS78499.1"/>
    <property type="molecule type" value="Genomic_DNA"/>
</dbReference>
<keyword evidence="2" id="KW-0732">Signal</keyword>
<organism evidence="3 4">
    <name type="scientific">Pigmentiphaga kullae</name>
    <dbReference type="NCBI Taxonomy" id="151784"/>
    <lineage>
        <taxon>Bacteria</taxon>
        <taxon>Pseudomonadati</taxon>
        <taxon>Pseudomonadota</taxon>
        <taxon>Betaproteobacteria</taxon>
        <taxon>Burkholderiales</taxon>
        <taxon>Alcaligenaceae</taxon>
        <taxon>Pigmentiphaga</taxon>
    </lineage>
</organism>
<reference evidence="3 4" key="1">
    <citation type="submission" date="2019-02" db="EMBL/GenBank/DDBJ databases">
        <title>Genomic Encyclopedia of Type Strains, Phase IV (KMG-IV): sequencing the most valuable type-strain genomes for metagenomic binning, comparative biology and taxonomic classification.</title>
        <authorList>
            <person name="Goeker M."/>
        </authorList>
    </citation>
    <scope>NUCLEOTIDE SEQUENCE [LARGE SCALE GENOMIC DNA]</scope>
    <source>
        <strain evidence="3 4">K24</strain>
    </source>
</reference>
<evidence type="ECO:0000313" key="4">
    <source>
        <dbReference type="Proteomes" id="UP000292445"/>
    </source>
</evidence>
<accession>A0A4Q7N8X1</accession>
<sequence length="490" mass="54662">MRAHQRSSVWQSAIPLAVAVSLCAVRPAGAGQPEADAMIDAVIAKTVGAVAPKAAEPPVPAAVPAPEARADAGQAPPTRRGLGAGSPVFPEGIEYSVQISRVIQQVSNPYRLPDTAGDRRHGDLAVGDEVRAAAIIPLASERTRLLASAAFGNVDYRDQGQLDHHPHAFRTTLQWRAGDLLQGSASVSDRVRLNRYMASSWPERDLLKQRVFNADIGLRVTESLTLPILGVSRTSSRNEFALNQQLYNRDDSQIQLAGRLMGRDNSYVMAGVSRVRSSYPDRTPLQIQQLDRAYTDTEFFLNSIWHYSARTALEGYAGWRQRRYSTLTDRNVDFVTAELRAYWDYSVKTAFHLHLWHRPFGNEEDPSTLYSTLTGGRVSMRWQAGEKTWLSLNVVRERQKNYRIGAGGTSETMSWRVGPRLEWQMNPRVLLTLDGWRERVSGAGYPGYGGTVVRAGVTLMYDNGSPRPSRLYMREECDAPRYLDTRLCDQ</sequence>
<dbReference type="OrthoDB" id="8671749at2"/>
<name>A0A4Q7N8X1_9BURK</name>
<feature type="region of interest" description="Disordered" evidence="1">
    <location>
        <begin position="54"/>
        <end position="85"/>
    </location>
</feature>